<protein>
    <submittedName>
        <fullName evidence="1">Uncharacterized protein</fullName>
    </submittedName>
</protein>
<organism evidence="1 2">
    <name type="scientific">Atta colombica</name>
    <dbReference type="NCBI Taxonomy" id="520822"/>
    <lineage>
        <taxon>Eukaryota</taxon>
        <taxon>Metazoa</taxon>
        <taxon>Ecdysozoa</taxon>
        <taxon>Arthropoda</taxon>
        <taxon>Hexapoda</taxon>
        <taxon>Insecta</taxon>
        <taxon>Pterygota</taxon>
        <taxon>Neoptera</taxon>
        <taxon>Endopterygota</taxon>
        <taxon>Hymenoptera</taxon>
        <taxon>Apocrita</taxon>
        <taxon>Aculeata</taxon>
        <taxon>Formicoidea</taxon>
        <taxon>Formicidae</taxon>
        <taxon>Myrmicinae</taxon>
        <taxon>Atta</taxon>
    </lineage>
</organism>
<evidence type="ECO:0000313" key="2">
    <source>
        <dbReference type="Proteomes" id="UP000078540"/>
    </source>
</evidence>
<feature type="non-terminal residue" evidence="1">
    <location>
        <position position="1"/>
    </location>
</feature>
<evidence type="ECO:0000313" key="1">
    <source>
        <dbReference type="EMBL" id="KYM77815.1"/>
    </source>
</evidence>
<dbReference type="EMBL" id="KQ976692">
    <property type="protein sequence ID" value="KYM77815.1"/>
    <property type="molecule type" value="Genomic_DNA"/>
</dbReference>
<reference evidence="1 2" key="1">
    <citation type="submission" date="2015-09" db="EMBL/GenBank/DDBJ databases">
        <title>Atta colombica WGS genome.</title>
        <authorList>
            <person name="Nygaard S."/>
            <person name="Hu H."/>
            <person name="Boomsma J."/>
            <person name="Zhang G."/>
        </authorList>
    </citation>
    <scope>NUCLEOTIDE SEQUENCE [LARGE SCALE GENOMIC DNA]</scope>
    <source>
        <strain evidence="1">Treedump-2</strain>
        <tissue evidence="1">Whole body</tissue>
    </source>
</reference>
<dbReference type="AlphaFoldDB" id="A0A195B0J8"/>
<keyword evidence="2" id="KW-1185">Reference proteome</keyword>
<dbReference type="Proteomes" id="UP000078540">
    <property type="component" value="Unassembled WGS sequence"/>
</dbReference>
<proteinExistence type="predicted"/>
<sequence>RRNGGALVFTLEVLTGHHGDHVREGKRVGGALGLSGEGKVRIVCENSDRPLIARYNSIFLPGHPLASRPSSTPPASPLRTRVCIARTSRPENPVRRVNPVYLPMADEPFVCSSLAFLFCMFLFANVCTR</sequence>
<accession>A0A195B0J8</accession>
<name>A0A195B0J8_9HYME</name>
<gene>
    <name evidence="1" type="ORF">ALC53_11826</name>
</gene>